<dbReference type="Pfam" id="PF03188">
    <property type="entry name" value="Cytochrom_B561"/>
    <property type="match status" value="1"/>
</dbReference>
<feature type="transmembrane region" description="Helical" evidence="12">
    <location>
        <begin position="133"/>
        <end position="155"/>
    </location>
</feature>
<dbReference type="EMBL" id="CADEBC010000530">
    <property type="protein sequence ID" value="CAB3247396.1"/>
    <property type="molecule type" value="Genomic_DNA"/>
</dbReference>
<dbReference type="Gene3D" id="1.20.120.1770">
    <property type="match status" value="1"/>
</dbReference>
<evidence type="ECO:0000256" key="2">
    <source>
        <dbReference type="ARBA" id="ARBA00004141"/>
    </source>
</evidence>
<comment type="caution">
    <text evidence="14">The sequence shown here is derived from an EMBL/GenBank/DDBJ whole genome shotgun (WGS) entry which is preliminary data.</text>
</comment>
<dbReference type="GO" id="GO:0140571">
    <property type="term" value="F:transmembrane ascorbate ferrireductase activity"/>
    <property type="evidence" value="ECO:0007669"/>
    <property type="project" value="UniProtKB-EC"/>
</dbReference>
<evidence type="ECO:0000256" key="8">
    <source>
        <dbReference type="ARBA" id="ARBA00022989"/>
    </source>
</evidence>
<protein>
    <recommendedName>
        <fullName evidence="11">ascorbate ferrireductase (transmembrane)</fullName>
        <ecNumber evidence="11">7.2.1.3</ecNumber>
    </recommendedName>
</protein>
<dbReference type="InterPro" id="IPR006593">
    <property type="entry name" value="Cyt_b561/ferric_Rdtase_TM"/>
</dbReference>
<feature type="transmembrane region" description="Helical" evidence="12">
    <location>
        <begin position="101"/>
        <end position="121"/>
    </location>
</feature>
<feature type="transmembrane region" description="Helical" evidence="12">
    <location>
        <begin position="167"/>
        <end position="192"/>
    </location>
</feature>
<feature type="transmembrane region" description="Helical" evidence="12">
    <location>
        <begin position="212"/>
        <end position="233"/>
    </location>
</feature>
<dbReference type="PROSITE" id="PS50939">
    <property type="entry name" value="CYTOCHROME_B561"/>
    <property type="match status" value="1"/>
</dbReference>
<gene>
    <name evidence="14" type="ORF">APLA_LOCUS11323</name>
</gene>
<dbReference type="EC" id="7.2.1.3" evidence="11"/>
<keyword evidence="6" id="KW-0479">Metal-binding</keyword>
<dbReference type="InterPro" id="IPR045150">
    <property type="entry name" value="CYB561D1/2"/>
</dbReference>
<reference evidence="14 15" key="1">
    <citation type="submission" date="2020-04" db="EMBL/GenBank/DDBJ databases">
        <authorList>
            <person name="Wallbank WR R."/>
            <person name="Pardo Diaz C."/>
            <person name="Kozak K."/>
            <person name="Martin S."/>
            <person name="Jiggins C."/>
            <person name="Moest M."/>
            <person name="Warren A I."/>
            <person name="Byers J.R.P. K."/>
            <person name="Montejo-Kovacevich G."/>
            <person name="Yen C E."/>
        </authorList>
    </citation>
    <scope>NUCLEOTIDE SEQUENCE [LARGE SCALE GENOMIC DNA]</scope>
</reference>
<dbReference type="PANTHER" id="PTHR15422:SF43">
    <property type="entry name" value="ASCORBATE FERRIREDUCTASE (TRANSMEMBRANE)"/>
    <property type="match status" value="1"/>
</dbReference>
<evidence type="ECO:0000259" key="13">
    <source>
        <dbReference type="PROSITE" id="PS50939"/>
    </source>
</evidence>
<name>A0A8S1AQJ4_ARCPL</name>
<keyword evidence="4" id="KW-0349">Heme</keyword>
<keyword evidence="7" id="KW-0249">Electron transport</keyword>
<dbReference type="GO" id="GO:0140575">
    <property type="term" value="F:transmembrane monodehydroascorbate reductase activity"/>
    <property type="evidence" value="ECO:0007669"/>
    <property type="project" value="InterPro"/>
</dbReference>
<dbReference type="OrthoDB" id="432881at2759"/>
<dbReference type="PANTHER" id="PTHR15422">
    <property type="entry name" value="OS05G0565100 PROTEIN"/>
    <property type="match status" value="1"/>
</dbReference>
<keyword evidence="10 12" id="KW-0472">Membrane</keyword>
<sequence length="241" mass="26322">MENGMKMETPSAPAFESKNEYKLRTFQSSLNLLAHILIGIVVGSCLFFAYRNGLPLGNMAIHIVLCVLGYHLLMAESILSLSPYNGWSSHLRIVDKRRAHWILQILGSGLAIAGSIIMSRHKVTNWDSLHGKFALVALVFTTVSLVNGLASLYAYEIQKLVPLPGRLSKVTHICFGIVAFGASTISLCYGFQNNAFRNFFGQANTETLIGLSAGFTAIILINPCITFVARLIACSNIKGEL</sequence>
<proteinExistence type="predicted"/>
<evidence type="ECO:0000313" key="15">
    <source>
        <dbReference type="Proteomes" id="UP000494106"/>
    </source>
</evidence>
<keyword evidence="5 12" id="KW-0812">Transmembrane</keyword>
<dbReference type="GO" id="GO:0016020">
    <property type="term" value="C:membrane"/>
    <property type="evidence" value="ECO:0007669"/>
    <property type="project" value="UniProtKB-SubCell"/>
</dbReference>
<keyword evidence="15" id="KW-1185">Reference proteome</keyword>
<feature type="transmembrane region" description="Helical" evidence="12">
    <location>
        <begin position="56"/>
        <end position="81"/>
    </location>
</feature>
<dbReference type="AlphaFoldDB" id="A0A8S1AQJ4"/>
<feature type="domain" description="Cytochrome b561" evidence="13">
    <location>
        <begin position="29"/>
        <end position="229"/>
    </location>
</feature>
<dbReference type="SMART" id="SM00665">
    <property type="entry name" value="B561"/>
    <property type="match status" value="1"/>
</dbReference>
<keyword evidence="3" id="KW-0813">Transport</keyword>
<comment type="cofactor">
    <cofactor evidence="1">
        <name>heme b</name>
        <dbReference type="ChEBI" id="CHEBI:60344"/>
    </cofactor>
</comment>
<evidence type="ECO:0000256" key="1">
    <source>
        <dbReference type="ARBA" id="ARBA00001970"/>
    </source>
</evidence>
<comment type="subcellular location">
    <subcellularLocation>
        <location evidence="2">Membrane</location>
        <topology evidence="2">Multi-pass membrane protein</topology>
    </subcellularLocation>
</comment>
<dbReference type="Proteomes" id="UP000494106">
    <property type="component" value="Unassembled WGS sequence"/>
</dbReference>
<evidence type="ECO:0000256" key="7">
    <source>
        <dbReference type="ARBA" id="ARBA00022982"/>
    </source>
</evidence>
<keyword evidence="9" id="KW-0408">Iron</keyword>
<evidence type="ECO:0000256" key="11">
    <source>
        <dbReference type="ARBA" id="ARBA00024225"/>
    </source>
</evidence>
<evidence type="ECO:0000256" key="5">
    <source>
        <dbReference type="ARBA" id="ARBA00022692"/>
    </source>
</evidence>
<accession>A0A8S1AQJ4</accession>
<evidence type="ECO:0000256" key="3">
    <source>
        <dbReference type="ARBA" id="ARBA00022448"/>
    </source>
</evidence>
<organism evidence="14 15">
    <name type="scientific">Arctia plantaginis</name>
    <name type="common">Wood tiger moth</name>
    <name type="synonym">Phalaena plantaginis</name>
    <dbReference type="NCBI Taxonomy" id="874455"/>
    <lineage>
        <taxon>Eukaryota</taxon>
        <taxon>Metazoa</taxon>
        <taxon>Ecdysozoa</taxon>
        <taxon>Arthropoda</taxon>
        <taxon>Hexapoda</taxon>
        <taxon>Insecta</taxon>
        <taxon>Pterygota</taxon>
        <taxon>Neoptera</taxon>
        <taxon>Endopterygota</taxon>
        <taxon>Lepidoptera</taxon>
        <taxon>Glossata</taxon>
        <taxon>Ditrysia</taxon>
        <taxon>Noctuoidea</taxon>
        <taxon>Erebidae</taxon>
        <taxon>Arctiinae</taxon>
        <taxon>Arctia</taxon>
    </lineage>
</organism>
<evidence type="ECO:0000313" key="14">
    <source>
        <dbReference type="EMBL" id="CAB3247396.1"/>
    </source>
</evidence>
<evidence type="ECO:0000256" key="4">
    <source>
        <dbReference type="ARBA" id="ARBA00022617"/>
    </source>
</evidence>
<evidence type="ECO:0000256" key="12">
    <source>
        <dbReference type="SAM" id="Phobius"/>
    </source>
</evidence>
<feature type="transmembrane region" description="Helical" evidence="12">
    <location>
        <begin position="32"/>
        <end position="50"/>
    </location>
</feature>
<evidence type="ECO:0000256" key="6">
    <source>
        <dbReference type="ARBA" id="ARBA00022723"/>
    </source>
</evidence>
<keyword evidence="8 12" id="KW-1133">Transmembrane helix</keyword>
<dbReference type="GO" id="GO:0046872">
    <property type="term" value="F:metal ion binding"/>
    <property type="evidence" value="ECO:0007669"/>
    <property type="project" value="UniProtKB-KW"/>
</dbReference>
<evidence type="ECO:0000256" key="9">
    <source>
        <dbReference type="ARBA" id="ARBA00023004"/>
    </source>
</evidence>
<evidence type="ECO:0000256" key="10">
    <source>
        <dbReference type="ARBA" id="ARBA00023136"/>
    </source>
</evidence>